<dbReference type="KEGG" id="vcn:VOLCADRAFT_92574"/>
<comment type="similarity">
    <text evidence="1">Belongs to the peptidase C48 family.</text>
</comment>
<keyword evidence="2" id="KW-0645">Protease</keyword>
<evidence type="ECO:0000256" key="1">
    <source>
        <dbReference type="ARBA" id="ARBA00005234"/>
    </source>
</evidence>
<evidence type="ECO:0000256" key="2">
    <source>
        <dbReference type="ARBA" id="ARBA00022670"/>
    </source>
</evidence>
<evidence type="ECO:0000256" key="3">
    <source>
        <dbReference type="ARBA" id="ARBA00022801"/>
    </source>
</evidence>
<dbReference type="Pfam" id="PF02902">
    <property type="entry name" value="Peptidase_C48"/>
    <property type="match status" value="1"/>
</dbReference>
<dbReference type="eggNOG" id="KOG0779">
    <property type="taxonomic scope" value="Eukaryota"/>
</dbReference>
<proteinExistence type="inferred from homology"/>
<dbReference type="STRING" id="3068.D8U006"/>
<dbReference type="PROSITE" id="PS50600">
    <property type="entry name" value="ULP_PROTEASE"/>
    <property type="match status" value="1"/>
</dbReference>
<dbReference type="AlphaFoldDB" id="D8U006"/>
<evidence type="ECO:0000313" key="5">
    <source>
        <dbReference type="EMBL" id="EFJ47098.1"/>
    </source>
</evidence>
<dbReference type="GO" id="GO:0008234">
    <property type="term" value="F:cysteine-type peptidase activity"/>
    <property type="evidence" value="ECO:0007669"/>
    <property type="project" value="InterPro"/>
</dbReference>
<dbReference type="RefSeq" id="XP_002951993.1">
    <property type="nucleotide sequence ID" value="XM_002951947.1"/>
</dbReference>
<dbReference type="Gene3D" id="1.10.418.20">
    <property type="match status" value="1"/>
</dbReference>
<dbReference type="Gene3D" id="3.30.310.130">
    <property type="entry name" value="Ubiquitin-related"/>
    <property type="match status" value="1"/>
</dbReference>
<dbReference type="MEROPS" id="C48.003"/>
<protein>
    <recommendedName>
        <fullName evidence="4">Ubiquitin-like protease family profile domain-containing protein</fullName>
    </recommendedName>
</protein>
<dbReference type="Proteomes" id="UP000001058">
    <property type="component" value="Unassembled WGS sequence"/>
</dbReference>
<evidence type="ECO:0000259" key="4">
    <source>
        <dbReference type="PROSITE" id="PS50600"/>
    </source>
</evidence>
<reference evidence="5 6" key="1">
    <citation type="journal article" date="2010" name="Science">
        <title>Genomic analysis of organismal complexity in the multicellular green alga Volvox carteri.</title>
        <authorList>
            <person name="Prochnik S.E."/>
            <person name="Umen J."/>
            <person name="Nedelcu A.M."/>
            <person name="Hallmann A."/>
            <person name="Miller S.M."/>
            <person name="Nishii I."/>
            <person name="Ferris P."/>
            <person name="Kuo A."/>
            <person name="Mitros T."/>
            <person name="Fritz-Laylin L.K."/>
            <person name="Hellsten U."/>
            <person name="Chapman J."/>
            <person name="Simakov O."/>
            <person name="Rensing S.A."/>
            <person name="Terry A."/>
            <person name="Pangilinan J."/>
            <person name="Kapitonov V."/>
            <person name="Jurka J."/>
            <person name="Salamov A."/>
            <person name="Shapiro H."/>
            <person name="Schmutz J."/>
            <person name="Grimwood J."/>
            <person name="Lindquist E."/>
            <person name="Lucas S."/>
            <person name="Grigoriev I.V."/>
            <person name="Schmitt R."/>
            <person name="Kirk D."/>
            <person name="Rokhsar D.S."/>
        </authorList>
    </citation>
    <scope>NUCLEOTIDE SEQUENCE [LARGE SCALE GENOMIC DNA]</scope>
    <source>
        <strain evidence="6">f. Nagariensis / Eve</strain>
    </source>
</reference>
<dbReference type="PANTHER" id="PTHR47764:SF2">
    <property type="entry name" value="UBIQUITIN-LIKE PROTEASE FAMILY PROFILE DOMAIN-CONTAINING PROTEIN"/>
    <property type="match status" value="1"/>
</dbReference>
<accession>D8U006</accession>
<gene>
    <name evidence="5" type="ORF">VOLCADRAFT_92574</name>
</gene>
<dbReference type="InterPro" id="IPR003653">
    <property type="entry name" value="Peptidase_C48_C"/>
</dbReference>
<feature type="domain" description="Ubiquitin-like protease family profile" evidence="4">
    <location>
        <begin position="1"/>
        <end position="143"/>
    </location>
</feature>
<dbReference type="GeneID" id="9616004"/>
<organism evidence="6">
    <name type="scientific">Volvox carteri f. nagariensis</name>
    <dbReference type="NCBI Taxonomy" id="3068"/>
    <lineage>
        <taxon>Eukaryota</taxon>
        <taxon>Viridiplantae</taxon>
        <taxon>Chlorophyta</taxon>
        <taxon>core chlorophytes</taxon>
        <taxon>Chlorophyceae</taxon>
        <taxon>CS clade</taxon>
        <taxon>Chlamydomonadales</taxon>
        <taxon>Volvocaceae</taxon>
        <taxon>Volvox</taxon>
    </lineage>
</organism>
<dbReference type="PANTHER" id="PTHR47764">
    <property type="entry name" value="UBIQUITIN-LIKE-SPECIFIC PROTEASE 2B-RELATED"/>
    <property type="match status" value="1"/>
</dbReference>
<dbReference type="SUPFAM" id="SSF54001">
    <property type="entry name" value="Cysteine proteinases"/>
    <property type="match status" value="1"/>
</dbReference>
<dbReference type="GO" id="GO:0006508">
    <property type="term" value="P:proteolysis"/>
    <property type="evidence" value="ECO:0007669"/>
    <property type="project" value="UniProtKB-KW"/>
</dbReference>
<evidence type="ECO:0000313" key="6">
    <source>
        <dbReference type="Proteomes" id="UP000001058"/>
    </source>
</evidence>
<dbReference type="InParanoid" id="D8U006"/>
<dbReference type="OrthoDB" id="568156at2759"/>
<dbReference type="EMBL" id="GL378347">
    <property type="protein sequence ID" value="EFJ47098.1"/>
    <property type="molecule type" value="Genomic_DNA"/>
</dbReference>
<keyword evidence="3" id="KW-0378">Hydrolase</keyword>
<sequence>MVCRHILENLPPEVRSRYHTFNTFFYDKLKQEADVTNWTKEVDIFSKDFIFIPVHSDMPCRHWSLAIICHPGNVVHPVADRNSAGEPQHNGGGRALILHLDSSAAVTSWWVQIAYAGSGYIVHAVLETHTVMQWRFRYCDQPR</sequence>
<keyword evidence="6" id="KW-1185">Reference proteome</keyword>
<dbReference type="InterPro" id="IPR038765">
    <property type="entry name" value="Papain-like_cys_pep_sf"/>
</dbReference>
<name>D8U006_VOLCA</name>